<sequence length="279" mass="33241">MEELRKMMQDGRRDNFEKILLEIETVSLHLKTKEKELGKREKQLLHGEAQNEIQRTELHHNRRRRKKMCRNIMELRKKLNVENVQAVEVERMREALQVIKDMALIVRQLNQALIVKERKSKVELLEARRFLIKSLREWKWGGKIGIKKMGGLNIKPFRKAMKRKFPDEGEEKAVELWSFWESYCGDSSCHPIKIIADNKGLCKKIVDLEDATLKHLKEEYGEEAFNEVAIALSEMEYYRQSGGYTKLELWNFRENRKATLKEGIFRILKKWKKDKNNTK</sequence>
<comment type="caution">
    <text evidence="1">The sequence shown here is derived from an EMBL/GenBank/DDBJ whole genome shotgun (WGS) entry which is preliminary data.</text>
</comment>
<dbReference type="EMBL" id="CM047746">
    <property type="protein sequence ID" value="KAJ0020628.1"/>
    <property type="molecule type" value="Genomic_DNA"/>
</dbReference>
<gene>
    <name evidence="1" type="ORF">Pint_32386</name>
</gene>
<protein>
    <submittedName>
        <fullName evidence="1">Uncharacterized protein</fullName>
    </submittedName>
</protein>
<evidence type="ECO:0000313" key="1">
    <source>
        <dbReference type="EMBL" id="KAJ0020628.1"/>
    </source>
</evidence>
<name>A0ACC0XNT1_9ROSI</name>
<accession>A0ACC0XNT1</accession>
<proteinExistence type="predicted"/>
<reference evidence="2" key="1">
    <citation type="journal article" date="2023" name="G3 (Bethesda)">
        <title>Genome assembly and association tests identify interacting loci associated with vigor, precocity, and sex in interspecific pistachio rootstocks.</title>
        <authorList>
            <person name="Palmer W."/>
            <person name="Jacygrad E."/>
            <person name="Sagayaradj S."/>
            <person name="Cavanaugh K."/>
            <person name="Han R."/>
            <person name="Bertier L."/>
            <person name="Beede B."/>
            <person name="Kafkas S."/>
            <person name="Golino D."/>
            <person name="Preece J."/>
            <person name="Michelmore R."/>
        </authorList>
    </citation>
    <scope>NUCLEOTIDE SEQUENCE [LARGE SCALE GENOMIC DNA]</scope>
</reference>
<organism evidence="1 2">
    <name type="scientific">Pistacia integerrima</name>
    <dbReference type="NCBI Taxonomy" id="434235"/>
    <lineage>
        <taxon>Eukaryota</taxon>
        <taxon>Viridiplantae</taxon>
        <taxon>Streptophyta</taxon>
        <taxon>Embryophyta</taxon>
        <taxon>Tracheophyta</taxon>
        <taxon>Spermatophyta</taxon>
        <taxon>Magnoliopsida</taxon>
        <taxon>eudicotyledons</taxon>
        <taxon>Gunneridae</taxon>
        <taxon>Pentapetalae</taxon>
        <taxon>rosids</taxon>
        <taxon>malvids</taxon>
        <taxon>Sapindales</taxon>
        <taxon>Anacardiaceae</taxon>
        <taxon>Pistacia</taxon>
    </lineage>
</organism>
<evidence type="ECO:0000313" key="2">
    <source>
        <dbReference type="Proteomes" id="UP001163603"/>
    </source>
</evidence>
<dbReference type="Proteomes" id="UP001163603">
    <property type="component" value="Chromosome 11"/>
</dbReference>
<keyword evidence="2" id="KW-1185">Reference proteome</keyword>